<dbReference type="Proteomes" id="UP000199705">
    <property type="component" value="Unassembled WGS sequence"/>
</dbReference>
<organism evidence="1 2">
    <name type="scientific">Mucilaginibacter gossypii</name>
    <dbReference type="NCBI Taxonomy" id="551996"/>
    <lineage>
        <taxon>Bacteria</taxon>
        <taxon>Pseudomonadati</taxon>
        <taxon>Bacteroidota</taxon>
        <taxon>Sphingobacteriia</taxon>
        <taxon>Sphingobacteriales</taxon>
        <taxon>Sphingobacteriaceae</taxon>
        <taxon>Mucilaginibacter</taxon>
    </lineage>
</organism>
<proteinExistence type="predicted"/>
<name>A0A1G7RZM8_9SPHI</name>
<keyword evidence="2" id="KW-1185">Reference proteome</keyword>
<accession>A0A1G7RZM8</accession>
<gene>
    <name evidence="1" type="ORF">SAMN05192573_102386</name>
</gene>
<evidence type="ECO:0000313" key="2">
    <source>
        <dbReference type="Proteomes" id="UP000199705"/>
    </source>
</evidence>
<protein>
    <submittedName>
        <fullName evidence="1">Uncharacterized protein</fullName>
    </submittedName>
</protein>
<sequence>MGVACGPGFPLQVLTFPTRTPFARSGLYTAITNAAHVQHRQNIFYLSSRFFGYLMVTAMTW</sequence>
<evidence type="ECO:0000313" key="1">
    <source>
        <dbReference type="EMBL" id="SDG15270.1"/>
    </source>
</evidence>
<dbReference type="AlphaFoldDB" id="A0A1G7RZM8"/>
<reference evidence="2" key="1">
    <citation type="submission" date="2016-10" db="EMBL/GenBank/DDBJ databases">
        <authorList>
            <person name="Varghese N."/>
            <person name="Submissions S."/>
        </authorList>
    </citation>
    <scope>NUCLEOTIDE SEQUENCE [LARGE SCALE GENOMIC DNA]</scope>
    <source>
        <strain evidence="2">Gh-67</strain>
    </source>
</reference>
<dbReference type="EMBL" id="FNCG01000002">
    <property type="protein sequence ID" value="SDG15270.1"/>
    <property type="molecule type" value="Genomic_DNA"/>
</dbReference>